<keyword evidence="3" id="KW-1185">Reference proteome</keyword>
<dbReference type="AlphaFoldDB" id="A0AAV4Q831"/>
<evidence type="ECO:0000313" key="3">
    <source>
        <dbReference type="Proteomes" id="UP001054945"/>
    </source>
</evidence>
<evidence type="ECO:0000313" key="2">
    <source>
        <dbReference type="EMBL" id="GIY05482.1"/>
    </source>
</evidence>
<accession>A0AAV4Q831</accession>
<name>A0AAV4Q831_CAEEX</name>
<dbReference type="Proteomes" id="UP001054945">
    <property type="component" value="Unassembled WGS sequence"/>
</dbReference>
<organism evidence="2 3">
    <name type="scientific">Caerostris extrusa</name>
    <name type="common">Bark spider</name>
    <name type="synonym">Caerostris bankana</name>
    <dbReference type="NCBI Taxonomy" id="172846"/>
    <lineage>
        <taxon>Eukaryota</taxon>
        <taxon>Metazoa</taxon>
        <taxon>Ecdysozoa</taxon>
        <taxon>Arthropoda</taxon>
        <taxon>Chelicerata</taxon>
        <taxon>Arachnida</taxon>
        <taxon>Araneae</taxon>
        <taxon>Araneomorphae</taxon>
        <taxon>Entelegynae</taxon>
        <taxon>Araneoidea</taxon>
        <taxon>Araneidae</taxon>
        <taxon>Caerostris</taxon>
    </lineage>
</organism>
<gene>
    <name evidence="2" type="ORF">CEXT_387701</name>
</gene>
<protein>
    <submittedName>
        <fullName evidence="2">Uncharacterized protein</fullName>
    </submittedName>
</protein>
<dbReference type="EMBL" id="BPLR01005849">
    <property type="protein sequence ID" value="GIY05482.1"/>
    <property type="molecule type" value="Genomic_DNA"/>
</dbReference>
<sequence>MVKCPKGMKVNVPLINLSLLSTGNFLGQSFQFQTQNNPFLVILLHKKKGKSLFCREKKKPLQNQRSGLGLPINRFSKQTIIHRRNKNKENRENKRNIGRNRKYSER</sequence>
<evidence type="ECO:0000256" key="1">
    <source>
        <dbReference type="SAM" id="MobiDB-lite"/>
    </source>
</evidence>
<comment type="caution">
    <text evidence="2">The sequence shown here is derived from an EMBL/GenBank/DDBJ whole genome shotgun (WGS) entry which is preliminary data.</text>
</comment>
<feature type="region of interest" description="Disordered" evidence="1">
    <location>
        <begin position="64"/>
        <end position="106"/>
    </location>
</feature>
<reference evidence="2 3" key="1">
    <citation type="submission" date="2021-06" db="EMBL/GenBank/DDBJ databases">
        <title>Caerostris extrusa draft genome.</title>
        <authorList>
            <person name="Kono N."/>
            <person name="Arakawa K."/>
        </authorList>
    </citation>
    <scope>NUCLEOTIDE SEQUENCE [LARGE SCALE GENOMIC DNA]</scope>
</reference>
<feature type="compositionally biased region" description="Basic residues" evidence="1">
    <location>
        <begin position="96"/>
        <end position="106"/>
    </location>
</feature>
<proteinExistence type="predicted"/>